<organism evidence="2 3">
    <name type="scientific">Acinetobacter radioresistens</name>
    <dbReference type="NCBI Taxonomy" id="40216"/>
    <lineage>
        <taxon>Bacteria</taxon>
        <taxon>Pseudomonadati</taxon>
        <taxon>Pseudomonadota</taxon>
        <taxon>Gammaproteobacteria</taxon>
        <taxon>Moraxellales</taxon>
        <taxon>Moraxellaceae</taxon>
        <taxon>Acinetobacter</taxon>
    </lineage>
</organism>
<proteinExistence type="predicted"/>
<gene>
    <name evidence="2" type="ORF">DIC32_10245</name>
</gene>
<reference evidence="2 3" key="1">
    <citation type="journal article" date="2018" name="Nat. Biotechnol.">
        <title>A standardized bacterial taxonomy based on genome phylogeny substantially revises the tree of life.</title>
        <authorList>
            <person name="Parks D.H."/>
            <person name="Chuvochina M."/>
            <person name="Waite D.W."/>
            <person name="Rinke C."/>
            <person name="Skarshewski A."/>
            <person name="Chaumeil P.A."/>
            <person name="Hugenholtz P."/>
        </authorList>
    </citation>
    <scope>NUCLEOTIDE SEQUENCE [LARGE SCALE GENOMIC DNA]</scope>
    <source>
        <strain evidence="2">UBA10045</strain>
    </source>
</reference>
<dbReference type="Proteomes" id="UP000262257">
    <property type="component" value="Unassembled WGS sequence"/>
</dbReference>
<feature type="chain" id="PRO_5017559701" evidence="1">
    <location>
        <begin position="20"/>
        <end position="153"/>
    </location>
</feature>
<evidence type="ECO:0000256" key="1">
    <source>
        <dbReference type="SAM" id="SignalP"/>
    </source>
</evidence>
<keyword evidence="1" id="KW-0732">Signal</keyword>
<evidence type="ECO:0000313" key="2">
    <source>
        <dbReference type="EMBL" id="HCM31835.1"/>
    </source>
</evidence>
<evidence type="ECO:0000313" key="3">
    <source>
        <dbReference type="Proteomes" id="UP000262257"/>
    </source>
</evidence>
<comment type="caution">
    <text evidence="2">The sequence shown here is derived from an EMBL/GenBank/DDBJ whole genome shotgun (WGS) entry which is preliminary data.</text>
</comment>
<dbReference type="AlphaFoldDB" id="A0A3D3G1T9"/>
<dbReference type="EMBL" id="DPXL01000126">
    <property type="protein sequence ID" value="HCM31835.1"/>
    <property type="molecule type" value="Genomic_DNA"/>
</dbReference>
<feature type="signal peptide" evidence="1">
    <location>
        <begin position="1"/>
        <end position="19"/>
    </location>
</feature>
<sequence>MKKILFLSILSGSSLSINAASEFDNALLKAKVIDSNYQVINDKDFDEVLRNANNKIAAMFPTKVDAYTTALSAHITRFGFYTNYRLDEVETKKDAEYVLYGFGLAQDYKNYLCSSEFANSETFKRLNAKFNVNFLNSESSVIYTLKIPMSSCK</sequence>
<protein>
    <submittedName>
        <fullName evidence="2">Uncharacterized protein</fullName>
    </submittedName>
</protein>
<accession>A0A3D3G1T9</accession>
<name>A0A3D3G1T9_ACIRA</name>